<protein>
    <submittedName>
        <fullName evidence="1">Uncharacterized protein</fullName>
    </submittedName>
</protein>
<gene>
    <name evidence="1" type="ORF">Patl1_09047</name>
</gene>
<evidence type="ECO:0000313" key="2">
    <source>
        <dbReference type="Proteomes" id="UP001164250"/>
    </source>
</evidence>
<comment type="caution">
    <text evidence="1">The sequence shown here is derived from an EMBL/GenBank/DDBJ whole genome shotgun (WGS) entry which is preliminary data.</text>
</comment>
<evidence type="ECO:0000313" key="1">
    <source>
        <dbReference type="EMBL" id="KAJ0085167.1"/>
    </source>
</evidence>
<keyword evidence="2" id="KW-1185">Reference proteome</keyword>
<sequence>MPCMVKSNAIDIYPSQKIPIKFVKHMGGQTSGSVSLIGPSGNTWHVNLIQQNGDLFFDQGWPTFVSDHFLECGDLLVFRYDGELHFTVQVFDQSACEKEDAFNSKCNLDSSFNNSTWQKTEREVAALSERIFQGVPKKIKGNSSVLQIDWIDKDREAISCEEIKQNGIRSHSFSLPSQSKPCNLKPEHEEKKVAQSFNSSFPYFVRIMKRFNISGSYTLNIPYQFSMAHLPKCKTEIVLCNLKGESWIVNSVPTTKVHTSHTFCGGWLAFVRSNEIKMGDVCIFELVRKCEFCVHIRRVGKEDPHSQNEEVALSGSHVGSAATSYKKFDGLSKTVKNSLKIHSKCMKKVQLCGTKESKTCDIQNHVSATRNSSCAALCAQSKTTNEKPVQLVHYKTEAAIHSRNNVEAEMGSPNSGNLRIMMALDEQKAAQSFTSHVPHFVRIMRKFNISGSYTLKIPYKFSMAHLPDCKTEILLRNIKGECWTVNSVPDSKGRMVHTFCGGWMAFVRGNDIKIWDICIFELINKCEMRVRISGVGRKELVENQISNE</sequence>
<proteinExistence type="predicted"/>
<organism evidence="1 2">
    <name type="scientific">Pistacia atlantica</name>
    <dbReference type="NCBI Taxonomy" id="434234"/>
    <lineage>
        <taxon>Eukaryota</taxon>
        <taxon>Viridiplantae</taxon>
        <taxon>Streptophyta</taxon>
        <taxon>Embryophyta</taxon>
        <taxon>Tracheophyta</taxon>
        <taxon>Spermatophyta</taxon>
        <taxon>Magnoliopsida</taxon>
        <taxon>eudicotyledons</taxon>
        <taxon>Gunneridae</taxon>
        <taxon>Pentapetalae</taxon>
        <taxon>rosids</taxon>
        <taxon>malvids</taxon>
        <taxon>Sapindales</taxon>
        <taxon>Anacardiaceae</taxon>
        <taxon>Pistacia</taxon>
    </lineage>
</organism>
<dbReference type="Proteomes" id="UP001164250">
    <property type="component" value="Chromosome 10"/>
</dbReference>
<dbReference type="EMBL" id="CM047906">
    <property type="protein sequence ID" value="KAJ0085167.1"/>
    <property type="molecule type" value="Genomic_DNA"/>
</dbReference>
<reference evidence="2" key="1">
    <citation type="journal article" date="2023" name="G3 (Bethesda)">
        <title>Genome assembly and association tests identify interacting loci associated with vigor, precocity, and sex in interspecific pistachio rootstocks.</title>
        <authorList>
            <person name="Palmer W."/>
            <person name="Jacygrad E."/>
            <person name="Sagayaradj S."/>
            <person name="Cavanaugh K."/>
            <person name="Han R."/>
            <person name="Bertier L."/>
            <person name="Beede B."/>
            <person name="Kafkas S."/>
            <person name="Golino D."/>
            <person name="Preece J."/>
            <person name="Michelmore R."/>
        </authorList>
    </citation>
    <scope>NUCLEOTIDE SEQUENCE [LARGE SCALE GENOMIC DNA]</scope>
</reference>
<name>A0ACC1AEF9_9ROSI</name>
<accession>A0ACC1AEF9</accession>